<keyword evidence="3" id="KW-1185">Reference proteome</keyword>
<evidence type="ECO:0000313" key="3">
    <source>
        <dbReference type="Proteomes" id="UP000626220"/>
    </source>
</evidence>
<evidence type="ECO:0000313" key="2">
    <source>
        <dbReference type="EMBL" id="GHF38364.1"/>
    </source>
</evidence>
<evidence type="ECO:0000256" key="1">
    <source>
        <dbReference type="SAM" id="SignalP"/>
    </source>
</evidence>
<dbReference type="InterPro" id="IPR012899">
    <property type="entry name" value="LTXXQ"/>
</dbReference>
<evidence type="ECO:0008006" key="4">
    <source>
        <dbReference type="Google" id="ProtNLM"/>
    </source>
</evidence>
<dbReference type="RefSeq" id="WP_189678720.1">
    <property type="nucleotide sequence ID" value="NZ_BNCJ01000001.1"/>
</dbReference>
<feature type="chain" id="PRO_5035147466" description="Periplasmic heavy metal sensor" evidence="1">
    <location>
        <begin position="27"/>
        <end position="183"/>
    </location>
</feature>
<dbReference type="AlphaFoldDB" id="A0A8J3GV99"/>
<organism evidence="2 3">
    <name type="scientific">Seohaeicola zhoushanensis</name>
    <dbReference type="NCBI Taxonomy" id="1569283"/>
    <lineage>
        <taxon>Bacteria</taxon>
        <taxon>Pseudomonadati</taxon>
        <taxon>Pseudomonadota</taxon>
        <taxon>Alphaproteobacteria</taxon>
        <taxon>Rhodobacterales</taxon>
        <taxon>Roseobacteraceae</taxon>
        <taxon>Seohaeicola</taxon>
    </lineage>
</organism>
<comment type="caution">
    <text evidence="2">The sequence shown here is derived from an EMBL/GenBank/DDBJ whole genome shotgun (WGS) entry which is preliminary data.</text>
</comment>
<dbReference type="EMBL" id="BNCJ01000001">
    <property type="protein sequence ID" value="GHF38364.1"/>
    <property type="molecule type" value="Genomic_DNA"/>
</dbReference>
<gene>
    <name evidence="2" type="ORF">GCM10017056_07900</name>
</gene>
<name>A0A8J3GV99_9RHOB</name>
<dbReference type="Proteomes" id="UP000626220">
    <property type="component" value="Unassembled WGS sequence"/>
</dbReference>
<protein>
    <recommendedName>
        <fullName evidence="4">Periplasmic heavy metal sensor</fullName>
    </recommendedName>
</protein>
<keyword evidence="1" id="KW-0732">Signal</keyword>
<accession>A0A8J3GV99</accession>
<dbReference type="Pfam" id="PF07813">
    <property type="entry name" value="LTXXQ"/>
    <property type="match status" value="1"/>
</dbReference>
<reference evidence="2" key="2">
    <citation type="submission" date="2020-09" db="EMBL/GenBank/DDBJ databases">
        <authorList>
            <person name="Sun Q."/>
            <person name="Kim S."/>
        </authorList>
    </citation>
    <scope>NUCLEOTIDE SEQUENCE</scope>
    <source>
        <strain evidence="2">KCTC 42650</strain>
    </source>
</reference>
<proteinExistence type="predicted"/>
<reference evidence="2" key="1">
    <citation type="journal article" date="2014" name="Int. J. Syst. Evol. Microbiol.">
        <title>Complete genome sequence of Corynebacterium casei LMG S-19264T (=DSM 44701T), isolated from a smear-ripened cheese.</title>
        <authorList>
            <consortium name="US DOE Joint Genome Institute (JGI-PGF)"/>
            <person name="Walter F."/>
            <person name="Albersmeier A."/>
            <person name="Kalinowski J."/>
            <person name="Ruckert C."/>
        </authorList>
    </citation>
    <scope>NUCLEOTIDE SEQUENCE</scope>
    <source>
        <strain evidence="2">KCTC 42650</strain>
    </source>
</reference>
<dbReference type="Gene3D" id="1.20.120.1490">
    <property type="match status" value="1"/>
</dbReference>
<dbReference type="GO" id="GO:0042597">
    <property type="term" value="C:periplasmic space"/>
    <property type="evidence" value="ECO:0007669"/>
    <property type="project" value="InterPro"/>
</dbReference>
<feature type="signal peptide" evidence="1">
    <location>
        <begin position="1"/>
        <end position="26"/>
    </location>
</feature>
<sequence length="183" mass="19357">MIRTLTLTATALVALAGLAASAQASAQPYAGQQSREIAALSAQDVEDLLAGRGWGLAKPAELNGYPGPAHVLELADDLDLDPAQRAAIKAIFDAMQAEAKRLGSEFVDVEARLNAAFAEGAIDTARLTALTAEAGRIRGELRAVHLAAHLDVKPLLTHHQIMTYQRLRGYDDGHAGHGMHGHD</sequence>